<dbReference type="InterPro" id="IPR036157">
    <property type="entry name" value="dUTPase-like_sf"/>
</dbReference>
<evidence type="ECO:0000313" key="5">
    <source>
        <dbReference type="EMBL" id="QHS87351.1"/>
    </source>
</evidence>
<dbReference type="EC" id="3.6.1.23" evidence="2"/>
<proteinExistence type="inferred from homology"/>
<comment type="similarity">
    <text evidence="1">Belongs to the dUTPase family.</text>
</comment>
<accession>A0A6C0B6P2</accession>
<dbReference type="AlphaFoldDB" id="A0A6C0B6P2"/>
<sequence length="179" mass="20392">MIYNNLLNVYPRYMHLSVLVDRDKPELYNRYYEAIHNRNAKMDNYVQHIDAGFDLFVPNDQQMMTGVSKINFGIRCSAKIIERNCHEYNTGYYLHPRSSIINTPLRLANSTGIIDSGYRGNIIGAFDNFQNLHVVNQFDRIVQICAPGLIPIFVELVEREEDLGRETARGGGGFGSTGV</sequence>
<keyword evidence="3" id="KW-0546">Nucleotide metabolism</keyword>
<dbReference type="GO" id="GO:0006226">
    <property type="term" value="P:dUMP biosynthetic process"/>
    <property type="evidence" value="ECO:0007669"/>
    <property type="project" value="InterPro"/>
</dbReference>
<dbReference type="GO" id="GO:0000287">
    <property type="term" value="F:magnesium ion binding"/>
    <property type="evidence" value="ECO:0007669"/>
    <property type="project" value="InterPro"/>
</dbReference>
<evidence type="ECO:0000256" key="3">
    <source>
        <dbReference type="ARBA" id="ARBA00023080"/>
    </source>
</evidence>
<evidence type="ECO:0000259" key="4">
    <source>
        <dbReference type="Pfam" id="PF00692"/>
    </source>
</evidence>
<reference evidence="5" key="1">
    <citation type="journal article" date="2020" name="Nature">
        <title>Giant virus diversity and host interactions through global metagenomics.</title>
        <authorList>
            <person name="Schulz F."/>
            <person name="Roux S."/>
            <person name="Paez-Espino D."/>
            <person name="Jungbluth S."/>
            <person name="Walsh D.A."/>
            <person name="Denef V.J."/>
            <person name="McMahon K.D."/>
            <person name="Konstantinidis K.T."/>
            <person name="Eloe-Fadrosh E.A."/>
            <person name="Kyrpides N.C."/>
            <person name="Woyke T."/>
        </authorList>
    </citation>
    <scope>NUCLEOTIDE SEQUENCE</scope>
    <source>
        <strain evidence="5">GVMAG-M-3300010157-4</strain>
    </source>
</reference>
<feature type="domain" description="dUTPase-like" evidence="4">
    <location>
        <begin position="40"/>
        <end position="178"/>
    </location>
</feature>
<dbReference type="InterPro" id="IPR029054">
    <property type="entry name" value="dUTPase-like"/>
</dbReference>
<dbReference type="InterPro" id="IPR008181">
    <property type="entry name" value="dUTPase"/>
</dbReference>
<dbReference type="GO" id="GO:0004170">
    <property type="term" value="F:dUTP diphosphatase activity"/>
    <property type="evidence" value="ECO:0007669"/>
    <property type="project" value="UniProtKB-EC"/>
</dbReference>
<dbReference type="EMBL" id="MN739080">
    <property type="protein sequence ID" value="QHS87351.1"/>
    <property type="molecule type" value="Genomic_DNA"/>
</dbReference>
<dbReference type="Pfam" id="PF00692">
    <property type="entry name" value="dUTPase"/>
    <property type="match status" value="1"/>
</dbReference>
<organism evidence="5">
    <name type="scientific">viral metagenome</name>
    <dbReference type="NCBI Taxonomy" id="1070528"/>
    <lineage>
        <taxon>unclassified sequences</taxon>
        <taxon>metagenomes</taxon>
        <taxon>organismal metagenomes</taxon>
    </lineage>
</organism>
<dbReference type="PANTHER" id="PTHR11241:SF0">
    <property type="entry name" value="DEOXYURIDINE 5'-TRIPHOSPHATE NUCLEOTIDOHYDROLASE"/>
    <property type="match status" value="1"/>
</dbReference>
<evidence type="ECO:0000256" key="2">
    <source>
        <dbReference type="ARBA" id="ARBA00012379"/>
    </source>
</evidence>
<evidence type="ECO:0000256" key="1">
    <source>
        <dbReference type="ARBA" id="ARBA00006581"/>
    </source>
</evidence>
<dbReference type="Gene3D" id="2.70.40.10">
    <property type="match status" value="1"/>
</dbReference>
<dbReference type="GO" id="GO:0046081">
    <property type="term" value="P:dUTP catabolic process"/>
    <property type="evidence" value="ECO:0007669"/>
    <property type="project" value="InterPro"/>
</dbReference>
<name>A0A6C0B6P2_9ZZZZ</name>
<protein>
    <recommendedName>
        <fullName evidence="2">dUTP diphosphatase</fullName>
        <ecNumber evidence="2">3.6.1.23</ecNumber>
    </recommendedName>
</protein>
<dbReference type="PANTHER" id="PTHR11241">
    <property type="entry name" value="DEOXYURIDINE 5'-TRIPHOSPHATE NUCLEOTIDOHYDROLASE"/>
    <property type="match status" value="1"/>
</dbReference>
<dbReference type="SUPFAM" id="SSF51283">
    <property type="entry name" value="dUTPase-like"/>
    <property type="match status" value="1"/>
</dbReference>